<keyword evidence="2" id="KW-0812">Transmembrane</keyword>
<evidence type="ECO:0008006" key="5">
    <source>
        <dbReference type="Google" id="ProtNLM"/>
    </source>
</evidence>
<keyword evidence="2" id="KW-1133">Transmembrane helix</keyword>
<sequence length="262" mass="29581">MSKLTWMKFMYLLTRYSAIAEAGVVIALLTIPGDWYAECSLVFKTNVALFVFGLGAGEVIMTIRTWAVWQKNRTMMYILPIFYVVIWTGAFVAMGIFLTRLEFAPDPRNAYIGCYATGTSPIIFVPWVLLLFYDAVMFCLMAIPTYKLYRSGSSSRFIRIVHRDGVVYYLYLFVLSLANIIITLTFPSDLILVFSLMSRIIHAVLACRVVLHIDQHGRQAMTASESSLPPNTPIVSSRPRGKSLTQAPLSPHYWETVTPYAG</sequence>
<evidence type="ECO:0000256" key="2">
    <source>
        <dbReference type="SAM" id="Phobius"/>
    </source>
</evidence>
<evidence type="ECO:0000313" key="4">
    <source>
        <dbReference type="Proteomes" id="UP000054270"/>
    </source>
</evidence>
<proteinExistence type="predicted"/>
<gene>
    <name evidence="3" type="ORF">HYPSUDRAFT_38053</name>
</gene>
<dbReference type="OrthoDB" id="2645170at2759"/>
<dbReference type="EMBL" id="KN817533">
    <property type="protein sequence ID" value="KJA25093.1"/>
    <property type="molecule type" value="Genomic_DNA"/>
</dbReference>
<accession>A0A0D2MMC2</accession>
<name>A0A0D2MMC2_HYPSF</name>
<dbReference type="OMA" id="IMTIRTW"/>
<feature type="transmembrane region" description="Helical" evidence="2">
    <location>
        <begin position="190"/>
        <end position="211"/>
    </location>
</feature>
<organism evidence="3 4">
    <name type="scientific">Hypholoma sublateritium (strain FD-334 SS-4)</name>
    <dbReference type="NCBI Taxonomy" id="945553"/>
    <lineage>
        <taxon>Eukaryota</taxon>
        <taxon>Fungi</taxon>
        <taxon>Dikarya</taxon>
        <taxon>Basidiomycota</taxon>
        <taxon>Agaricomycotina</taxon>
        <taxon>Agaricomycetes</taxon>
        <taxon>Agaricomycetidae</taxon>
        <taxon>Agaricales</taxon>
        <taxon>Agaricineae</taxon>
        <taxon>Strophariaceae</taxon>
        <taxon>Hypholoma</taxon>
    </lineage>
</organism>
<feature type="transmembrane region" description="Helical" evidence="2">
    <location>
        <begin position="43"/>
        <end position="63"/>
    </location>
</feature>
<evidence type="ECO:0000313" key="3">
    <source>
        <dbReference type="EMBL" id="KJA25093.1"/>
    </source>
</evidence>
<feature type="compositionally biased region" description="Polar residues" evidence="1">
    <location>
        <begin position="222"/>
        <end position="235"/>
    </location>
</feature>
<feature type="transmembrane region" description="Helical" evidence="2">
    <location>
        <begin position="166"/>
        <end position="184"/>
    </location>
</feature>
<feature type="transmembrane region" description="Helical" evidence="2">
    <location>
        <begin position="75"/>
        <end position="98"/>
    </location>
</feature>
<evidence type="ECO:0000256" key="1">
    <source>
        <dbReference type="SAM" id="MobiDB-lite"/>
    </source>
</evidence>
<dbReference type="AlphaFoldDB" id="A0A0D2MMC2"/>
<feature type="transmembrane region" description="Helical" evidence="2">
    <location>
        <begin position="124"/>
        <end position="146"/>
    </location>
</feature>
<keyword evidence="4" id="KW-1185">Reference proteome</keyword>
<feature type="region of interest" description="Disordered" evidence="1">
    <location>
        <begin position="222"/>
        <end position="245"/>
    </location>
</feature>
<protein>
    <recommendedName>
        <fullName evidence="5">G-protein coupled receptors family 1 profile domain-containing protein</fullName>
    </recommendedName>
</protein>
<feature type="transmembrane region" description="Helical" evidence="2">
    <location>
        <begin position="12"/>
        <end position="31"/>
    </location>
</feature>
<dbReference type="Proteomes" id="UP000054270">
    <property type="component" value="Unassembled WGS sequence"/>
</dbReference>
<keyword evidence="2" id="KW-0472">Membrane</keyword>
<reference evidence="4" key="1">
    <citation type="submission" date="2014-04" db="EMBL/GenBank/DDBJ databases">
        <title>Evolutionary Origins and Diversification of the Mycorrhizal Mutualists.</title>
        <authorList>
            <consortium name="DOE Joint Genome Institute"/>
            <consortium name="Mycorrhizal Genomics Consortium"/>
            <person name="Kohler A."/>
            <person name="Kuo A."/>
            <person name="Nagy L.G."/>
            <person name="Floudas D."/>
            <person name="Copeland A."/>
            <person name="Barry K.W."/>
            <person name="Cichocki N."/>
            <person name="Veneault-Fourrey C."/>
            <person name="LaButti K."/>
            <person name="Lindquist E.A."/>
            <person name="Lipzen A."/>
            <person name="Lundell T."/>
            <person name="Morin E."/>
            <person name="Murat C."/>
            <person name="Riley R."/>
            <person name="Ohm R."/>
            <person name="Sun H."/>
            <person name="Tunlid A."/>
            <person name="Henrissat B."/>
            <person name="Grigoriev I.V."/>
            <person name="Hibbett D.S."/>
            <person name="Martin F."/>
        </authorList>
    </citation>
    <scope>NUCLEOTIDE SEQUENCE [LARGE SCALE GENOMIC DNA]</scope>
    <source>
        <strain evidence="4">FD-334 SS-4</strain>
    </source>
</reference>